<dbReference type="InterPro" id="IPR024617">
    <property type="entry name" value="DUF3870"/>
</dbReference>
<sequence length="107" mass="11831">MDKTNILLFSGYARLPSGTVSSEVYTVMALVVLVDIETDTIVEVDSTLSTRLAERFVSRLIVGQKLEPDIGKLVGKINHAYQGSANKAIITALRIIADKYQSYKLKR</sequence>
<proteinExistence type="predicted"/>
<dbReference type="AlphaFoldDB" id="F7NEZ4"/>
<dbReference type="EMBL" id="AFGF01000017">
    <property type="protein sequence ID" value="EGO65555.1"/>
    <property type="molecule type" value="Genomic_DNA"/>
</dbReference>
<dbReference type="Proteomes" id="UP000003240">
    <property type="component" value="Unassembled WGS sequence"/>
</dbReference>
<dbReference type="RefSeq" id="WP_004092703.1">
    <property type="nucleotide sequence ID" value="NZ_AFGF01000017.1"/>
</dbReference>
<dbReference type="eggNOG" id="ENOG5033C7T">
    <property type="taxonomic scope" value="Bacteria"/>
</dbReference>
<evidence type="ECO:0000313" key="2">
    <source>
        <dbReference type="EMBL" id="EGO65555.1"/>
    </source>
</evidence>
<protein>
    <recommendedName>
        <fullName evidence="1">DUF3870 domain-containing protein</fullName>
    </recommendedName>
</protein>
<feature type="domain" description="DUF3870" evidence="1">
    <location>
        <begin position="10"/>
        <end position="101"/>
    </location>
</feature>
<comment type="caution">
    <text evidence="2">The sequence shown here is derived from an EMBL/GenBank/DDBJ whole genome shotgun (WGS) entry which is preliminary data.</text>
</comment>
<evidence type="ECO:0000313" key="3">
    <source>
        <dbReference type="Proteomes" id="UP000003240"/>
    </source>
</evidence>
<organism evidence="2 3">
    <name type="scientific">Acetonema longum DSM 6540</name>
    <dbReference type="NCBI Taxonomy" id="1009370"/>
    <lineage>
        <taxon>Bacteria</taxon>
        <taxon>Bacillati</taxon>
        <taxon>Bacillota</taxon>
        <taxon>Negativicutes</taxon>
        <taxon>Acetonemataceae</taxon>
        <taxon>Acetonema</taxon>
    </lineage>
</organism>
<gene>
    <name evidence="2" type="ORF">ALO_03056</name>
</gene>
<accession>F7NEZ4</accession>
<dbReference type="Pfam" id="PF12986">
    <property type="entry name" value="DUF3870"/>
    <property type="match status" value="1"/>
</dbReference>
<name>F7NEZ4_9FIRM</name>
<dbReference type="STRING" id="1009370.ALO_03056"/>
<keyword evidence="3" id="KW-1185">Reference proteome</keyword>
<dbReference type="OrthoDB" id="7061730at2"/>
<evidence type="ECO:0000259" key="1">
    <source>
        <dbReference type="Pfam" id="PF12986"/>
    </source>
</evidence>
<reference evidence="2 3" key="1">
    <citation type="journal article" date="2011" name="EMBO J.">
        <title>Structural diversity of bacterial flagellar motors.</title>
        <authorList>
            <person name="Chen S."/>
            <person name="Beeby M."/>
            <person name="Murphy G.E."/>
            <person name="Leadbetter J.R."/>
            <person name="Hendrixson D.R."/>
            <person name="Briegel A."/>
            <person name="Li Z."/>
            <person name="Shi J."/>
            <person name="Tocheva E.I."/>
            <person name="Muller A."/>
            <person name="Dobro M.J."/>
            <person name="Jensen G.J."/>
        </authorList>
    </citation>
    <scope>NUCLEOTIDE SEQUENCE [LARGE SCALE GENOMIC DNA]</scope>
    <source>
        <strain evidence="2 3">DSM 6540</strain>
    </source>
</reference>